<dbReference type="Proteomes" id="UP001375240">
    <property type="component" value="Unassembled WGS sequence"/>
</dbReference>
<accession>A0AAV9UT90</accession>
<evidence type="ECO:0000313" key="1">
    <source>
        <dbReference type="EMBL" id="KAK6346675.1"/>
    </source>
</evidence>
<organism evidence="1 2">
    <name type="scientific">Orbilia brochopaga</name>
    <dbReference type="NCBI Taxonomy" id="3140254"/>
    <lineage>
        <taxon>Eukaryota</taxon>
        <taxon>Fungi</taxon>
        <taxon>Dikarya</taxon>
        <taxon>Ascomycota</taxon>
        <taxon>Pezizomycotina</taxon>
        <taxon>Orbiliomycetes</taxon>
        <taxon>Orbiliales</taxon>
        <taxon>Orbiliaceae</taxon>
        <taxon>Orbilia</taxon>
    </lineage>
</organism>
<dbReference type="PANTHER" id="PTHR38846">
    <property type="entry name" value="C3H1-TYPE DOMAIN-CONTAINING PROTEIN"/>
    <property type="match status" value="1"/>
</dbReference>
<protein>
    <submittedName>
        <fullName evidence="1">Uncharacterized protein</fullName>
    </submittedName>
</protein>
<keyword evidence="2" id="KW-1185">Reference proteome</keyword>
<evidence type="ECO:0000313" key="2">
    <source>
        <dbReference type="Proteomes" id="UP001375240"/>
    </source>
</evidence>
<gene>
    <name evidence="1" type="ORF">TWF696_006793</name>
</gene>
<proteinExistence type="predicted"/>
<name>A0AAV9UT90_9PEZI</name>
<comment type="caution">
    <text evidence="1">The sequence shown here is derived from an EMBL/GenBank/DDBJ whole genome shotgun (WGS) entry which is preliminary data.</text>
</comment>
<dbReference type="AlphaFoldDB" id="A0AAV9UT90"/>
<reference evidence="1 2" key="1">
    <citation type="submission" date="2019-10" db="EMBL/GenBank/DDBJ databases">
        <authorList>
            <person name="Palmer J.M."/>
        </authorList>
    </citation>
    <scope>NUCLEOTIDE SEQUENCE [LARGE SCALE GENOMIC DNA]</scope>
    <source>
        <strain evidence="1 2">TWF696</strain>
    </source>
</reference>
<sequence>MMSTCTDLIRASRSGVPLFQAGPIDQYLLSYDGSGYEPSSDVSVIKAFQRLAISQKWSPKKREEEKKKFHAAVDAEFADRVGTGNTLFEWQRLAKLIGINPIPSSITQCKKAIGKENINIFHILHAYRRATEINDLALIKPSSEITRFPSVGKLRAYTHKHKMFYSKEKAKGTVLKGLLKKLR</sequence>
<dbReference type="PANTHER" id="PTHR38846:SF1">
    <property type="entry name" value="C3H1-TYPE DOMAIN-CONTAINING PROTEIN"/>
    <property type="match status" value="1"/>
</dbReference>
<dbReference type="EMBL" id="JAVHNQ010000005">
    <property type="protein sequence ID" value="KAK6346675.1"/>
    <property type="molecule type" value="Genomic_DNA"/>
</dbReference>